<dbReference type="OrthoDB" id="533321at2759"/>
<dbReference type="Pfam" id="PF04359">
    <property type="entry name" value="DUF493"/>
    <property type="match status" value="1"/>
</dbReference>
<dbReference type="InterPro" id="IPR007454">
    <property type="entry name" value="UPF0250_YbeD-like"/>
</dbReference>
<accession>Q01D65</accession>
<proteinExistence type="predicted"/>
<accession>A0A1Y5I677</accession>
<dbReference type="Proteomes" id="UP000195557">
    <property type="component" value="Unassembled WGS sequence"/>
</dbReference>
<keyword evidence="4" id="KW-1185">Reference proteome</keyword>
<evidence type="ECO:0000256" key="1">
    <source>
        <dbReference type="SAM" id="MobiDB-lite"/>
    </source>
</evidence>
<sequence>MLLRAATPRALVAIRALGATERANRRRFVLAKSAGAENDPERATSLDGSLARARRDASSNAAGDSRAPLEFDEKWRELDAKVNEYPCARKFQAIGVDDGTFVNDVRAIVSDALGGREVHPENVTQRASSKGKYVSANVTIEMQSGDEVIAVYTALKANKRVLWYL</sequence>
<dbReference type="RefSeq" id="XP_003077998.1">
    <property type="nucleotide sequence ID" value="XM_003077950.1"/>
</dbReference>
<protein>
    <recommendedName>
        <fullName evidence="5">DUF493 domain-containing protein</fullName>
    </recommendedName>
</protein>
<dbReference type="KEGG" id="ota:OT_ostta03g00887"/>
<name>Q01D65_OSTTA</name>
<dbReference type="PANTHER" id="PTHR34782">
    <property type="entry name" value="PHOSPHORIBOSYLFORMYLGLYCINAMIDINE SYNTHASE"/>
    <property type="match status" value="1"/>
</dbReference>
<organism evidence="2 4">
    <name type="scientific">Ostreococcus tauri</name>
    <name type="common">Marine green alga</name>
    <dbReference type="NCBI Taxonomy" id="70448"/>
    <lineage>
        <taxon>Eukaryota</taxon>
        <taxon>Viridiplantae</taxon>
        <taxon>Chlorophyta</taxon>
        <taxon>Mamiellophyceae</taxon>
        <taxon>Mamiellales</taxon>
        <taxon>Bathycoccaceae</taxon>
        <taxon>Ostreococcus</taxon>
    </lineage>
</organism>
<evidence type="ECO:0000313" key="4">
    <source>
        <dbReference type="Proteomes" id="UP000009170"/>
    </source>
</evidence>
<dbReference type="InterPro" id="IPR027471">
    <property type="entry name" value="YbeD-like_sf"/>
</dbReference>
<dbReference type="GeneID" id="9833024"/>
<gene>
    <name evidence="3" type="ORF">BE221DRAFT_83054</name>
    <name evidence="2" type="ORF">OT_ostta03g00887</name>
</gene>
<reference evidence="2 4" key="1">
    <citation type="journal article" date="2006" name="Proc. Natl. Acad. Sci. U.S.A.">
        <title>Genome analysis of the smallest free-living eukaryote Ostreococcus tauri unveils many unique features.</title>
        <authorList>
            <person name="Derelle E."/>
            <person name="Ferraz C."/>
            <person name="Rombauts S."/>
            <person name="Rouze P."/>
            <person name="Worden A.Z."/>
            <person name="Robbens S."/>
            <person name="Partensky F."/>
            <person name="Degroeve S."/>
            <person name="Echeynie S."/>
            <person name="Cooke R."/>
            <person name="Saeys Y."/>
            <person name="Wuyts J."/>
            <person name="Jabbari K."/>
            <person name="Bowler C."/>
            <person name="Panaud O."/>
            <person name="Piegu B."/>
            <person name="Ball S.G."/>
            <person name="Ral J.-P."/>
            <person name="Bouget F.-Y."/>
            <person name="Piganeau G."/>
            <person name="De Baets B."/>
            <person name="Picard A."/>
            <person name="Delseny M."/>
            <person name="Demaille J."/>
            <person name="Van de Peer Y."/>
            <person name="Moreau H."/>
        </authorList>
    </citation>
    <scope>NUCLEOTIDE SEQUENCE [LARGE SCALE GENOMIC DNA]</scope>
    <source>
        <strain evidence="2 4">OTTH0595</strain>
    </source>
</reference>
<dbReference type="SUPFAM" id="SSF117991">
    <property type="entry name" value="YbeD/HP0495-like"/>
    <property type="match status" value="1"/>
</dbReference>
<accession>A0A454XWN9</accession>
<dbReference type="OMA" id="CRTVIMR"/>
<reference evidence="3" key="3">
    <citation type="submission" date="2017-04" db="EMBL/GenBank/DDBJ databases">
        <title>Population genomics of picophytoplankton unveils novel chromosome hypervariability.</title>
        <authorList>
            <consortium name="DOE Joint Genome Institute"/>
            <person name="Blanc-Mathieu R."/>
            <person name="Krasovec M."/>
            <person name="Hebrard M."/>
            <person name="Yau S."/>
            <person name="Desgranges E."/>
            <person name="Martin J."/>
            <person name="Schackwitz W."/>
            <person name="Kuo A."/>
            <person name="Salin G."/>
            <person name="Donnadieu C."/>
            <person name="Desdevises Y."/>
            <person name="Sanchez-Ferandin S."/>
            <person name="Moreau H."/>
            <person name="Rivals E."/>
            <person name="Grigoriev I.V."/>
            <person name="Grimsley N."/>
            <person name="Eyre-Walker A."/>
            <person name="Piganeau G."/>
        </authorList>
    </citation>
    <scope>NUCLEOTIDE SEQUENCE [LARGE SCALE GENOMIC DNA]</scope>
    <source>
        <strain evidence="3">RCC 1115</strain>
    </source>
</reference>
<dbReference type="AlphaFoldDB" id="Q01D65"/>
<dbReference type="EMBL" id="KZ155827">
    <property type="protein sequence ID" value="OUS43724.1"/>
    <property type="molecule type" value="Genomic_DNA"/>
</dbReference>
<dbReference type="Proteomes" id="UP000009170">
    <property type="component" value="Unassembled WGS sequence"/>
</dbReference>
<dbReference type="PANTHER" id="PTHR34782:SF1">
    <property type="entry name" value="PHOSPHORIBOSYLFORMYLGLYCINAMIDINE SYNTHASE"/>
    <property type="match status" value="1"/>
</dbReference>
<evidence type="ECO:0000313" key="2">
    <source>
        <dbReference type="EMBL" id="CAL52738.1"/>
    </source>
</evidence>
<evidence type="ECO:0000313" key="3">
    <source>
        <dbReference type="EMBL" id="OUS43724.1"/>
    </source>
</evidence>
<dbReference type="EMBL" id="CAID01000003">
    <property type="protein sequence ID" value="CAL52738.1"/>
    <property type="molecule type" value="Genomic_DNA"/>
</dbReference>
<dbReference type="InParanoid" id="Q01D65"/>
<evidence type="ECO:0008006" key="5">
    <source>
        <dbReference type="Google" id="ProtNLM"/>
    </source>
</evidence>
<reference evidence="2" key="2">
    <citation type="journal article" date="2014" name="BMC Genomics">
        <title>An improved genome of the model marine alga Ostreococcus tauri unfolds by assessing Illumina de novo assemblies.</title>
        <authorList>
            <person name="Blanc-Mathieu R."/>
            <person name="Verhelst B."/>
            <person name="Derelle E."/>
            <person name="Rombauts S."/>
            <person name="Bouget F.Y."/>
            <person name="Carre I."/>
            <person name="Chateau A."/>
            <person name="Eyre-Walker A."/>
            <person name="Grimsley N."/>
            <person name="Moreau H."/>
            <person name="Piegu B."/>
            <person name="Rivals E."/>
            <person name="Schackwitz W."/>
            <person name="Van de Peer Y."/>
            <person name="Piganeau G."/>
        </authorList>
    </citation>
    <scope>NUCLEOTIDE SEQUENCE</scope>
    <source>
        <strain evidence="2">RCC4221</strain>
    </source>
</reference>
<dbReference type="Gene3D" id="3.30.70.260">
    <property type="match status" value="1"/>
</dbReference>
<feature type="region of interest" description="Disordered" evidence="1">
    <location>
        <begin position="37"/>
        <end position="68"/>
    </location>
</feature>